<dbReference type="Pfam" id="PF03100">
    <property type="entry name" value="CcmE"/>
    <property type="match status" value="1"/>
</dbReference>
<reference evidence="6 7" key="1">
    <citation type="submission" date="2018-03" db="EMBL/GenBank/DDBJ databases">
        <title>Genomic Encyclopedia of Archaeal and Bacterial Type Strains, Phase II (KMG-II): from individual species to whole genera.</title>
        <authorList>
            <person name="Goeker M."/>
        </authorList>
    </citation>
    <scope>NUCLEOTIDE SEQUENCE [LARGE SCALE GENOMIC DNA]</scope>
    <source>
        <strain evidence="6 7">DSM 24859</strain>
    </source>
</reference>
<dbReference type="Proteomes" id="UP000240971">
    <property type="component" value="Unassembled WGS sequence"/>
</dbReference>
<protein>
    <submittedName>
        <fullName evidence="6">Cytochrome c-type biogenesis protein CcmE</fullName>
    </submittedName>
</protein>
<dbReference type="GO" id="GO:0017003">
    <property type="term" value="P:protein-heme linkage"/>
    <property type="evidence" value="ECO:0007669"/>
    <property type="project" value="InterPro"/>
</dbReference>
<proteinExistence type="predicted"/>
<evidence type="ECO:0000256" key="2">
    <source>
        <dbReference type="ARBA" id="ARBA00022617"/>
    </source>
</evidence>
<evidence type="ECO:0000256" key="3">
    <source>
        <dbReference type="ARBA" id="ARBA00022748"/>
    </source>
</evidence>
<dbReference type="InterPro" id="IPR012340">
    <property type="entry name" value="NA-bd_OB-fold"/>
</dbReference>
<dbReference type="GO" id="GO:0020037">
    <property type="term" value="F:heme binding"/>
    <property type="evidence" value="ECO:0007669"/>
    <property type="project" value="InterPro"/>
</dbReference>
<comment type="caution">
    <text evidence="6">The sequence shown here is derived from an EMBL/GenBank/DDBJ whole genome shotgun (WGS) entry which is preliminary data.</text>
</comment>
<dbReference type="EMBL" id="PYAW01000003">
    <property type="protein sequence ID" value="PSL46103.1"/>
    <property type="molecule type" value="Genomic_DNA"/>
</dbReference>
<keyword evidence="7" id="KW-1185">Reference proteome</keyword>
<evidence type="ECO:0000313" key="7">
    <source>
        <dbReference type="Proteomes" id="UP000240971"/>
    </source>
</evidence>
<gene>
    <name evidence="6" type="ORF">CLV51_10379</name>
</gene>
<evidence type="ECO:0000313" key="6">
    <source>
        <dbReference type="EMBL" id="PSL46103.1"/>
    </source>
</evidence>
<keyword evidence="5" id="KW-1133">Transmembrane helix</keyword>
<dbReference type="Gene3D" id="2.40.50.140">
    <property type="entry name" value="Nucleic acid-binding proteins"/>
    <property type="match status" value="1"/>
</dbReference>
<keyword evidence="5" id="KW-0812">Transmembrane</keyword>
<keyword evidence="2" id="KW-0408">Iron</keyword>
<comment type="subcellular location">
    <subcellularLocation>
        <location evidence="1">Membrane</location>
    </subcellularLocation>
</comment>
<evidence type="ECO:0000256" key="5">
    <source>
        <dbReference type="SAM" id="Phobius"/>
    </source>
</evidence>
<dbReference type="GO" id="GO:0005886">
    <property type="term" value="C:plasma membrane"/>
    <property type="evidence" value="ECO:0007669"/>
    <property type="project" value="InterPro"/>
</dbReference>
<dbReference type="SUPFAM" id="SSF82093">
    <property type="entry name" value="Heme chaperone CcmE"/>
    <property type="match status" value="1"/>
</dbReference>
<dbReference type="AlphaFoldDB" id="A0A2P8HIQ3"/>
<keyword evidence="2" id="KW-0349">Heme</keyword>
<evidence type="ECO:0000256" key="4">
    <source>
        <dbReference type="ARBA" id="ARBA00023136"/>
    </source>
</evidence>
<keyword evidence="4 5" id="KW-0472">Membrane</keyword>
<name>A0A2P8HIQ3_CHINA</name>
<accession>A0A2P8HIQ3</accession>
<dbReference type="InterPro" id="IPR036127">
    <property type="entry name" value="CcmE-like_sf"/>
</dbReference>
<sequence>MLVSNNREDNFHMKKTNIILLVVIAVAIGVIVTMVGDFSTYETFATAREKEGKEFHVIGKLDTLHAMSYDPTKDANLFSFYVHDKTGESHKVVFFGAKPTDFEKAESVVLTGKMEGNEFHCSKILMKCPSKYKDDRVATSSKQL</sequence>
<evidence type="ECO:0000256" key="1">
    <source>
        <dbReference type="ARBA" id="ARBA00004370"/>
    </source>
</evidence>
<feature type="transmembrane region" description="Helical" evidence="5">
    <location>
        <begin position="18"/>
        <end position="38"/>
    </location>
</feature>
<keyword evidence="3" id="KW-0201">Cytochrome c-type biogenesis</keyword>
<keyword evidence="2" id="KW-0479">Metal-binding</keyword>
<dbReference type="InterPro" id="IPR004329">
    <property type="entry name" value="CcmE"/>
</dbReference>
<organism evidence="6 7">
    <name type="scientific">Chitinophaga niastensis</name>
    <dbReference type="NCBI Taxonomy" id="536980"/>
    <lineage>
        <taxon>Bacteria</taxon>
        <taxon>Pseudomonadati</taxon>
        <taxon>Bacteroidota</taxon>
        <taxon>Chitinophagia</taxon>
        <taxon>Chitinophagales</taxon>
        <taxon>Chitinophagaceae</taxon>
        <taxon>Chitinophaga</taxon>
    </lineage>
</organism>
<dbReference type="GO" id="GO:0017004">
    <property type="term" value="P:cytochrome complex assembly"/>
    <property type="evidence" value="ECO:0007669"/>
    <property type="project" value="UniProtKB-KW"/>
</dbReference>